<name>A0A288QXV7_9LACO</name>
<dbReference type="PANTHER" id="PTHR33449">
    <property type="entry name" value="NUCLEOID-ASSOCIATED PROTEIN YBAB"/>
    <property type="match status" value="1"/>
</dbReference>
<reference evidence="3 4" key="1">
    <citation type="submission" date="2018-07" db="EMBL/GenBank/DDBJ databases">
        <title>Genomic Encyclopedia of Type Strains, Phase III (KMG-III): the genomes of soil and plant-associated and newly described type strains.</title>
        <authorList>
            <person name="Whitman W."/>
        </authorList>
    </citation>
    <scope>NUCLEOTIDE SEQUENCE [LARGE SCALE GENOMIC DNA]</scope>
    <source>
        <strain evidence="3 4">CECT 7031</strain>
    </source>
</reference>
<evidence type="ECO:0000313" key="3">
    <source>
        <dbReference type="EMBL" id="RDL05264.1"/>
    </source>
</evidence>
<feature type="compositionally biased region" description="Low complexity" evidence="2">
    <location>
        <begin position="7"/>
        <end position="16"/>
    </location>
</feature>
<dbReference type="RefSeq" id="WP_070230577.1">
    <property type="nucleotide sequence ID" value="NZ_BJYO01000005.1"/>
</dbReference>
<feature type="region of interest" description="Disordered" evidence="2">
    <location>
        <begin position="1"/>
        <end position="22"/>
    </location>
</feature>
<keyword evidence="4" id="KW-1185">Reference proteome</keyword>
<dbReference type="GO" id="GO:0043590">
    <property type="term" value="C:bacterial nucleoid"/>
    <property type="evidence" value="ECO:0007669"/>
    <property type="project" value="UniProtKB-UniRule"/>
</dbReference>
<protein>
    <recommendedName>
        <fullName evidence="1">Nucleoid-associated protein DFP99_1214</fullName>
    </recommendedName>
</protein>
<evidence type="ECO:0000313" key="4">
    <source>
        <dbReference type="Proteomes" id="UP000254912"/>
    </source>
</evidence>
<dbReference type="PIRSF" id="PIRSF004555">
    <property type="entry name" value="UCP004555"/>
    <property type="match status" value="1"/>
</dbReference>
<dbReference type="Gene3D" id="3.30.1310.10">
    <property type="entry name" value="Nucleoid-associated protein YbaB-like domain"/>
    <property type="match status" value="1"/>
</dbReference>
<dbReference type="Pfam" id="PF02575">
    <property type="entry name" value="YbaB_DNA_bd"/>
    <property type="match status" value="1"/>
</dbReference>
<dbReference type="AlphaFoldDB" id="A0A288QXV7"/>
<dbReference type="GO" id="GO:0003677">
    <property type="term" value="F:DNA binding"/>
    <property type="evidence" value="ECO:0007669"/>
    <property type="project" value="UniProtKB-UniRule"/>
</dbReference>
<proteinExistence type="inferred from homology"/>
<comment type="caution">
    <text evidence="3">The sequence shown here is derived from an EMBL/GenBank/DDBJ whole genome shotgun (WGS) entry which is preliminary data.</text>
</comment>
<comment type="function">
    <text evidence="1">Binds to DNA and alters its conformation. May be involved in regulation of gene expression, nucleoid organization and DNA protection.</text>
</comment>
<accession>A0A288QXV7</accession>
<dbReference type="InterPro" id="IPR004401">
    <property type="entry name" value="YbaB/EbfC"/>
</dbReference>
<gene>
    <name evidence="3" type="ORF">DFP99_1214</name>
</gene>
<dbReference type="SUPFAM" id="SSF82607">
    <property type="entry name" value="YbaB-like"/>
    <property type="match status" value="1"/>
</dbReference>
<dbReference type="HAMAP" id="MF_00274">
    <property type="entry name" value="DNA_YbaB_EbfC"/>
    <property type="match status" value="1"/>
</dbReference>
<dbReference type="NCBIfam" id="TIGR00103">
    <property type="entry name" value="DNA_YbaB_EbfC"/>
    <property type="match status" value="1"/>
</dbReference>
<evidence type="ECO:0000256" key="1">
    <source>
        <dbReference type="HAMAP-Rule" id="MF_00274"/>
    </source>
</evidence>
<keyword evidence="1" id="KW-0238">DNA-binding</keyword>
<dbReference type="EMBL" id="QRAS01000003">
    <property type="protein sequence ID" value="RDL05264.1"/>
    <property type="molecule type" value="Genomic_DNA"/>
</dbReference>
<comment type="subunit">
    <text evidence="1">Homodimer.</text>
</comment>
<evidence type="ECO:0000256" key="2">
    <source>
        <dbReference type="SAM" id="MobiDB-lite"/>
    </source>
</evidence>
<dbReference type="GeneID" id="94546579"/>
<dbReference type="PANTHER" id="PTHR33449:SF1">
    <property type="entry name" value="NUCLEOID-ASSOCIATED PROTEIN YBAB"/>
    <property type="match status" value="1"/>
</dbReference>
<sequence>MFGGNNMQQMMKQVQKIQKEMETEQEKIEATDYIGSAPQDLVRATVAGDRSLKDLQIKPEIVDPDDVENLQDMIIIAVNEALKQVDDDTKQRLGKYTGQLGL</sequence>
<dbReference type="Proteomes" id="UP000254912">
    <property type="component" value="Unassembled WGS sequence"/>
</dbReference>
<dbReference type="KEGG" id="wso:WSWS_01395"/>
<comment type="subcellular location">
    <subcellularLocation>
        <location evidence="1">Cytoplasm</location>
        <location evidence="1">Nucleoid</location>
    </subcellularLocation>
</comment>
<keyword evidence="1" id="KW-0963">Cytoplasm</keyword>
<dbReference type="InterPro" id="IPR036894">
    <property type="entry name" value="YbaB-like_sf"/>
</dbReference>
<organism evidence="3 4">
    <name type="scientific">Weissella soli</name>
    <dbReference type="NCBI Taxonomy" id="155866"/>
    <lineage>
        <taxon>Bacteria</taxon>
        <taxon>Bacillati</taxon>
        <taxon>Bacillota</taxon>
        <taxon>Bacilli</taxon>
        <taxon>Lactobacillales</taxon>
        <taxon>Lactobacillaceae</taxon>
        <taxon>Weissella</taxon>
    </lineage>
</organism>
<comment type="similarity">
    <text evidence="1">Belongs to the YbaB/EbfC family.</text>
</comment>
<dbReference type="GO" id="GO:0005829">
    <property type="term" value="C:cytosol"/>
    <property type="evidence" value="ECO:0007669"/>
    <property type="project" value="TreeGrafter"/>
</dbReference>